<organism evidence="1 2">
    <name type="scientific">Naganishia onofrii</name>
    <dbReference type="NCBI Taxonomy" id="1851511"/>
    <lineage>
        <taxon>Eukaryota</taxon>
        <taxon>Fungi</taxon>
        <taxon>Dikarya</taxon>
        <taxon>Basidiomycota</taxon>
        <taxon>Agaricomycotina</taxon>
        <taxon>Tremellomycetes</taxon>
        <taxon>Filobasidiales</taxon>
        <taxon>Filobasidiaceae</taxon>
        <taxon>Naganishia</taxon>
    </lineage>
</organism>
<name>A0ACC2WV77_9TREE</name>
<keyword evidence="2" id="KW-1185">Reference proteome</keyword>
<proteinExistence type="predicted"/>
<dbReference type="Proteomes" id="UP001234202">
    <property type="component" value="Unassembled WGS sequence"/>
</dbReference>
<reference evidence="1" key="1">
    <citation type="submission" date="2023-04" db="EMBL/GenBank/DDBJ databases">
        <title>Draft Genome sequencing of Naganishia species isolated from polar environments using Oxford Nanopore Technology.</title>
        <authorList>
            <person name="Leo P."/>
            <person name="Venkateswaran K."/>
        </authorList>
    </citation>
    <scope>NUCLEOTIDE SEQUENCE</scope>
    <source>
        <strain evidence="1">DBVPG 5303</strain>
    </source>
</reference>
<comment type="caution">
    <text evidence="1">The sequence shown here is derived from an EMBL/GenBank/DDBJ whole genome shotgun (WGS) entry which is preliminary data.</text>
</comment>
<gene>
    <name evidence="1" type="ORF">QFC24_007002</name>
</gene>
<protein>
    <submittedName>
        <fullName evidence="1">Uncharacterized protein</fullName>
    </submittedName>
</protein>
<accession>A0ACC2WV77</accession>
<dbReference type="EMBL" id="JASBWV010000045">
    <property type="protein sequence ID" value="KAJ9115338.1"/>
    <property type="molecule type" value="Genomic_DNA"/>
</dbReference>
<evidence type="ECO:0000313" key="2">
    <source>
        <dbReference type="Proteomes" id="UP001234202"/>
    </source>
</evidence>
<evidence type="ECO:0000313" key="1">
    <source>
        <dbReference type="EMBL" id="KAJ9115338.1"/>
    </source>
</evidence>
<sequence length="306" mass="34318">MFPGSPPDVNDMPYILDGPMSMDMLSRLPKLKAMLCLSSAVQHLPGCLVYLSSSFQFGTLDLGKLALKVGQFQRVAHPEKQRPLEVAIVIALMSRVFAVPPPPVAIKNRWNFSAEMQRSLTSFKLRKPHIIASHGVPNSSITTDFFLDILYWCSRIENRHGSENNYLSLYGLTIDQFFACAKALQKATAIHPTMATVDWQFVTAQTSLSEASLTTMHRALAIIRGTYLQAATSIGHKRIGKMQVQWNMDQDLSDTWTVGPVGPPDNALVTSMWHQQPWDGYGARDLWIDDWLILVSQPDPARREYS</sequence>